<name>A0A1D2YVC7_9BACI</name>
<accession>A0A1D2YVC7</accession>
<proteinExistence type="predicted"/>
<dbReference type="EMBL" id="MIJF01000019">
    <property type="protein sequence ID" value="OEF99575.1"/>
    <property type="molecule type" value="Genomic_DNA"/>
</dbReference>
<dbReference type="Proteomes" id="UP000243739">
    <property type="component" value="Unassembled WGS sequence"/>
</dbReference>
<reference evidence="1 2" key="1">
    <citation type="submission" date="2016-09" db="EMBL/GenBank/DDBJ databases">
        <title>Draft genome sequence for the type strain of Vulcanibacillus modesticaldus BR, a strictly anaerobic, moderately thermophilic, and nitrate-reducing bacterium from deep sea-hydrothermal vents of the Mid-Atlantic Ridge.</title>
        <authorList>
            <person name="Abin C.A."/>
            <person name="Hollibaugh J.T."/>
        </authorList>
    </citation>
    <scope>NUCLEOTIDE SEQUENCE [LARGE SCALE GENOMIC DNA]</scope>
    <source>
        <strain evidence="1 2">BR</strain>
    </source>
</reference>
<organism evidence="1 2">
    <name type="scientific">Vulcanibacillus modesticaldus</name>
    <dbReference type="NCBI Taxonomy" id="337097"/>
    <lineage>
        <taxon>Bacteria</taxon>
        <taxon>Bacillati</taxon>
        <taxon>Bacillota</taxon>
        <taxon>Bacilli</taxon>
        <taxon>Bacillales</taxon>
        <taxon>Bacillaceae</taxon>
        <taxon>Vulcanibacillus</taxon>
    </lineage>
</organism>
<protein>
    <submittedName>
        <fullName evidence="1">Uncharacterized protein</fullName>
    </submittedName>
</protein>
<dbReference type="AlphaFoldDB" id="A0A1D2YVC7"/>
<keyword evidence="2" id="KW-1185">Reference proteome</keyword>
<dbReference type="Pfam" id="PF15603">
    <property type="entry name" value="Imm74"/>
    <property type="match status" value="1"/>
</dbReference>
<comment type="caution">
    <text evidence="1">The sequence shown here is derived from an EMBL/GenBank/DDBJ whole genome shotgun (WGS) entry which is preliminary data.</text>
</comment>
<dbReference type="OrthoDB" id="1495580at2"/>
<dbReference type="STRING" id="337097.BHF71_08490"/>
<evidence type="ECO:0000313" key="2">
    <source>
        <dbReference type="Proteomes" id="UP000243739"/>
    </source>
</evidence>
<dbReference type="RefSeq" id="WP_069656568.1">
    <property type="nucleotide sequence ID" value="NZ_MIJF01000019.1"/>
</dbReference>
<gene>
    <name evidence="1" type="ORF">BHF71_08490</name>
</gene>
<sequence length="75" mass="8672">MKITGTSSYIEVEIDNKTVKIQGEMIVNGFVAYSDTIIHWEPPHEHLTIDSATKDRIIKKITEYSKKTNFKIVFE</sequence>
<dbReference type="InterPro" id="IPR028148">
    <property type="entry name" value="Imm74"/>
</dbReference>
<evidence type="ECO:0000313" key="1">
    <source>
        <dbReference type="EMBL" id="OEF99575.1"/>
    </source>
</evidence>